<dbReference type="Proteomes" id="UP001556367">
    <property type="component" value="Unassembled WGS sequence"/>
</dbReference>
<protein>
    <submittedName>
        <fullName evidence="3">Uncharacterized protein</fullName>
    </submittedName>
</protein>
<evidence type="ECO:0000313" key="3">
    <source>
        <dbReference type="EMBL" id="KAL0950514.1"/>
    </source>
</evidence>
<keyword evidence="2" id="KW-1133">Transmembrane helix</keyword>
<accession>A0ABR3J4E9</accession>
<name>A0ABR3J4E9_9AGAR</name>
<sequence length="463" mass="49108">MPAVLSKPSILSFNEASATPVESSNHHQAGIEVVIVVVVLAGVTIIYLVCRAIIAYQTRRNGKVEDDIKTCEVLAIQDVEKATDAEKHLEVKPFVFAPADMETIVDSPPSTAPSDTSSEADTVSLITAFSSPMQFEDEGDEDDGGDTLPAAVVTSGSLSTPSTPNFLNFWMKPDSAFFRAGAATGRAVTIDAKVYIMGETVPKRREFAVKEVKICEVSEVATAEACSALVEEWPAEEESERIATPTTVVEPSTFTGSISTRASIPAPTPSLTVKTRKPVSPIVRKPLASLRPNLPSLRAALSKIPQATPPEMNAIPKSTPTEVGTRTLRVPSTTAKAPRSSSFRTLIKTTTPNSSTSTMKKSATMPLSSRSLSGTSASTLKAATKTEPEAKNPSLRAATSIFSIGRSKVTTPAPKRNISPPPSLFSTRKLSFSTTSNSITKSASGKNARLAGSTPSRAMPTWR</sequence>
<evidence type="ECO:0000256" key="2">
    <source>
        <dbReference type="SAM" id="Phobius"/>
    </source>
</evidence>
<reference evidence="4" key="1">
    <citation type="submission" date="2024-06" db="EMBL/GenBank/DDBJ databases">
        <title>Multi-omics analyses provide insights into the biosynthesis of the anticancer antibiotic pleurotin in Hohenbuehelia grisea.</title>
        <authorList>
            <person name="Weaver J.A."/>
            <person name="Alberti F."/>
        </authorList>
    </citation>
    <scope>NUCLEOTIDE SEQUENCE [LARGE SCALE GENOMIC DNA]</scope>
    <source>
        <strain evidence="4">T-177</strain>
    </source>
</reference>
<organism evidence="3 4">
    <name type="scientific">Hohenbuehelia grisea</name>
    <dbReference type="NCBI Taxonomy" id="104357"/>
    <lineage>
        <taxon>Eukaryota</taxon>
        <taxon>Fungi</taxon>
        <taxon>Dikarya</taxon>
        <taxon>Basidiomycota</taxon>
        <taxon>Agaricomycotina</taxon>
        <taxon>Agaricomycetes</taxon>
        <taxon>Agaricomycetidae</taxon>
        <taxon>Agaricales</taxon>
        <taxon>Pleurotineae</taxon>
        <taxon>Pleurotaceae</taxon>
        <taxon>Hohenbuehelia</taxon>
    </lineage>
</organism>
<keyword evidence="2" id="KW-0472">Membrane</keyword>
<comment type="caution">
    <text evidence="3">The sequence shown here is derived from an EMBL/GenBank/DDBJ whole genome shotgun (WGS) entry which is preliminary data.</text>
</comment>
<keyword evidence="2" id="KW-0812">Transmembrane</keyword>
<feature type="region of interest" description="Disordered" evidence="1">
    <location>
        <begin position="330"/>
        <end position="463"/>
    </location>
</feature>
<proteinExistence type="predicted"/>
<evidence type="ECO:0000256" key="1">
    <source>
        <dbReference type="SAM" id="MobiDB-lite"/>
    </source>
</evidence>
<evidence type="ECO:0000313" key="4">
    <source>
        <dbReference type="Proteomes" id="UP001556367"/>
    </source>
</evidence>
<keyword evidence="4" id="KW-1185">Reference proteome</keyword>
<feature type="transmembrane region" description="Helical" evidence="2">
    <location>
        <begin position="34"/>
        <end position="54"/>
    </location>
</feature>
<feature type="compositionally biased region" description="Low complexity" evidence="1">
    <location>
        <begin position="354"/>
        <end position="383"/>
    </location>
</feature>
<dbReference type="EMBL" id="JASNQZ010000011">
    <property type="protein sequence ID" value="KAL0950514.1"/>
    <property type="molecule type" value="Genomic_DNA"/>
</dbReference>
<gene>
    <name evidence="3" type="ORF">HGRIS_007323</name>
</gene>
<feature type="compositionally biased region" description="Polar residues" evidence="1">
    <location>
        <begin position="330"/>
        <end position="353"/>
    </location>
</feature>
<feature type="compositionally biased region" description="Polar residues" evidence="1">
    <location>
        <begin position="424"/>
        <end position="445"/>
    </location>
</feature>